<feature type="transmembrane region" description="Helical" evidence="1">
    <location>
        <begin position="216"/>
        <end position="237"/>
    </location>
</feature>
<dbReference type="GO" id="GO:0004175">
    <property type="term" value="F:endopeptidase activity"/>
    <property type="evidence" value="ECO:0007669"/>
    <property type="project" value="UniProtKB-ARBA"/>
</dbReference>
<protein>
    <recommendedName>
        <fullName evidence="2">CAAX prenyl protease 2/Lysostaphin resistance protein A-like domain-containing protein</fullName>
    </recommendedName>
</protein>
<keyword evidence="1" id="KW-0812">Transmembrane</keyword>
<feature type="domain" description="CAAX prenyl protease 2/Lysostaphin resistance protein A-like" evidence="2">
    <location>
        <begin position="75"/>
        <end position="228"/>
    </location>
</feature>
<proteinExistence type="predicted"/>
<evidence type="ECO:0000256" key="1">
    <source>
        <dbReference type="SAM" id="Phobius"/>
    </source>
</evidence>
<feature type="transmembrane region" description="Helical" evidence="1">
    <location>
        <begin position="72"/>
        <end position="90"/>
    </location>
</feature>
<evidence type="ECO:0000259" key="2">
    <source>
        <dbReference type="Pfam" id="PF02517"/>
    </source>
</evidence>
<dbReference type="Pfam" id="PF02517">
    <property type="entry name" value="Rce1-like"/>
    <property type="match status" value="1"/>
</dbReference>
<accession>A0A5J4IX07</accession>
<name>A0A5J4IX07_9FLAO</name>
<keyword evidence="1" id="KW-0472">Membrane</keyword>
<feature type="transmembrane region" description="Helical" evidence="1">
    <location>
        <begin position="189"/>
        <end position="209"/>
    </location>
</feature>
<feature type="transmembrane region" description="Helical" evidence="1">
    <location>
        <begin position="102"/>
        <end position="122"/>
    </location>
</feature>
<keyword evidence="1" id="KW-1133">Transmembrane helix</keyword>
<dbReference type="GO" id="GO:0080120">
    <property type="term" value="P:CAAX-box protein maturation"/>
    <property type="evidence" value="ECO:0007669"/>
    <property type="project" value="UniProtKB-ARBA"/>
</dbReference>
<comment type="caution">
    <text evidence="3">The sequence shown here is derived from an EMBL/GenBank/DDBJ whole genome shotgun (WGS) entry which is preliminary data.</text>
</comment>
<dbReference type="AlphaFoldDB" id="A0A5J4IX07"/>
<feature type="transmembrane region" description="Helical" evidence="1">
    <location>
        <begin position="167"/>
        <end position="183"/>
    </location>
</feature>
<feature type="transmembrane region" description="Helical" evidence="1">
    <location>
        <begin position="32"/>
        <end position="52"/>
    </location>
</feature>
<evidence type="ECO:0000313" key="4">
    <source>
        <dbReference type="Proteomes" id="UP000326509"/>
    </source>
</evidence>
<reference evidence="3 4" key="1">
    <citation type="submission" date="2019-08" db="EMBL/GenBank/DDBJ databases">
        <title>Draft genome sequence of Ulvibacter marinus type strain NBRC 109484.</title>
        <authorList>
            <person name="Kawano K."/>
            <person name="Ushijima N."/>
            <person name="Kihara M."/>
            <person name="Itoh H."/>
        </authorList>
    </citation>
    <scope>NUCLEOTIDE SEQUENCE [LARGE SCALE GENOMIC DNA]</scope>
    <source>
        <strain evidence="3 4">NBRC 109484</strain>
    </source>
</reference>
<sequence>MKFIKDLFYLVKYGKIECNNSINKHKNFIMKFVVAFFFFKILSLITIIFISKLGFFDYPLKGKIDTFNNLKIINKLIIGVLIAPILEELLFRLSLIYSKFNISITLTIFSYYIVSKFLGLNIFEFENIILRIFIAISAGYFCFKILNNSIKIDEKLKKTFSEYNRSIVYFSILLFAFSHLFNYDLTYEIILYSPLILLPQFISSIFYSYARLYKNIFYSITLHSLTNSVNLVIPLLIKFL</sequence>
<dbReference type="InterPro" id="IPR003675">
    <property type="entry name" value="Rce1/LyrA-like_dom"/>
</dbReference>
<organism evidence="3 4">
    <name type="scientific">Patiriisocius marinus</name>
    <dbReference type="NCBI Taxonomy" id="1397112"/>
    <lineage>
        <taxon>Bacteria</taxon>
        <taxon>Pseudomonadati</taxon>
        <taxon>Bacteroidota</taxon>
        <taxon>Flavobacteriia</taxon>
        <taxon>Flavobacteriales</taxon>
        <taxon>Flavobacteriaceae</taxon>
        <taxon>Patiriisocius</taxon>
    </lineage>
</organism>
<dbReference type="Proteomes" id="UP000326509">
    <property type="component" value="Unassembled WGS sequence"/>
</dbReference>
<keyword evidence="4" id="KW-1185">Reference proteome</keyword>
<gene>
    <name evidence="3" type="ORF">ULMA_15920</name>
</gene>
<evidence type="ECO:0000313" key="3">
    <source>
        <dbReference type="EMBL" id="GER59484.1"/>
    </source>
</evidence>
<dbReference type="EMBL" id="BKCG01000003">
    <property type="protein sequence ID" value="GER59484.1"/>
    <property type="molecule type" value="Genomic_DNA"/>
</dbReference>
<feature type="transmembrane region" description="Helical" evidence="1">
    <location>
        <begin position="128"/>
        <end position="146"/>
    </location>
</feature>